<keyword evidence="1" id="KW-0808">Transferase</keyword>
<dbReference type="PANTHER" id="PTHR45947:SF15">
    <property type="entry name" value="TEICHURONIC ACID BIOSYNTHESIS GLYCOSYLTRANSFERASE TUAC-RELATED"/>
    <property type="match status" value="1"/>
</dbReference>
<dbReference type="Pfam" id="PF13692">
    <property type="entry name" value="Glyco_trans_1_4"/>
    <property type="match status" value="1"/>
</dbReference>
<reference evidence="1 2" key="1">
    <citation type="submission" date="2016-10" db="EMBL/GenBank/DDBJ databases">
        <authorList>
            <person name="de Groot N.N."/>
        </authorList>
    </citation>
    <scope>NUCLEOTIDE SEQUENCE [LARGE SCALE GENOMIC DNA]</scope>
    <source>
        <strain evidence="1 2">DSM 21001</strain>
    </source>
</reference>
<dbReference type="GO" id="GO:0016757">
    <property type="term" value="F:glycosyltransferase activity"/>
    <property type="evidence" value="ECO:0007669"/>
    <property type="project" value="TreeGrafter"/>
</dbReference>
<organism evidence="1 2">
    <name type="scientific">Granulicella pectinivorans</name>
    <dbReference type="NCBI Taxonomy" id="474950"/>
    <lineage>
        <taxon>Bacteria</taxon>
        <taxon>Pseudomonadati</taxon>
        <taxon>Acidobacteriota</taxon>
        <taxon>Terriglobia</taxon>
        <taxon>Terriglobales</taxon>
        <taxon>Acidobacteriaceae</taxon>
        <taxon>Granulicella</taxon>
    </lineage>
</organism>
<dbReference type="RefSeq" id="WP_089837701.1">
    <property type="nucleotide sequence ID" value="NZ_FOZL01000001.1"/>
</dbReference>
<dbReference type="CDD" id="cd03801">
    <property type="entry name" value="GT4_PimA-like"/>
    <property type="match status" value="1"/>
</dbReference>
<dbReference type="SUPFAM" id="SSF53756">
    <property type="entry name" value="UDP-Glycosyltransferase/glycogen phosphorylase"/>
    <property type="match status" value="1"/>
</dbReference>
<dbReference type="Proteomes" id="UP000199024">
    <property type="component" value="Unassembled WGS sequence"/>
</dbReference>
<sequence length="404" mass="43383">MKTLRVGYLVSKYPDVSHTFILREVLALRARGMEIAVASINGPRVLTEVERIEAEKTFYVKAAGAKGAMKALGSLLSTEPVGVLRGLVYGVRMGGGDLRRVLLGGFYFVEALILLHWLRRQRLTHVHVHFATPAAAVAAIATKIATSTSPLTMSMTVHGPDEFYDVTAYSLAAKVAASKFVVCISFFAQSQMMKLSEEWGKFEIGRLGVDSGHFGARGVKAVEGVFKVLCVGRLVGAKGQRILIEAVELLRGQGREVELDLVGDGPDRQALEAFVNSRGLGGAVRFAGSVGQDRIRDFYGAADVFAMASFAEGIPVVLMEAMSMEIPVVATGINGIPELIRDGMDGLLVAPSDVRGMAWAIARLMNDEALRETLGKAGRVKVGAEYALAGSADGLLEIFRRRLA</sequence>
<evidence type="ECO:0000313" key="2">
    <source>
        <dbReference type="Proteomes" id="UP000199024"/>
    </source>
</evidence>
<gene>
    <name evidence="1" type="ORF">SAMN05421771_1302</name>
</gene>
<dbReference type="STRING" id="474950.SAMN05421771_1302"/>
<dbReference type="InterPro" id="IPR050194">
    <property type="entry name" value="Glycosyltransferase_grp1"/>
</dbReference>
<dbReference type="EMBL" id="FOZL01000001">
    <property type="protein sequence ID" value="SFS07186.1"/>
    <property type="molecule type" value="Genomic_DNA"/>
</dbReference>
<protein>
    <submittedName>
        <fullName evidence="1">Glycosyltransferase involved in cell wall bisynthesis</fullName>
    </submittedName>
</protein>
<dbReference type="AlphaFoldDB" id="A0A1I6LUV3"/>
<name>A0A1I6LUV3_9BACT</name>
<dbReference type="Gene3D" id="3.40.50.2000">
    <property type="entry name" value="Glycogen Phosphorylase B"/>
    <property type="match status" value="2"/>
</dbReference>
<dbReference type="PANTHER" id="PTHR45947">
    <property type="entry name" value="SULFOQUINOVOSYL TRANSFERASE SQD2"/>
    <property type="match status" value="1"/>
</dbReference>
<dbReference type="OrthoDB" id="73743at2"/>
<proteinExistence type="predicted"/>
<keyword evidence="2" id="KW-1185">Reference proteome</keyword>
<accession>A0A1I6LUV3</accession>
<evidence type="ECO:0000313" key="1">
    <source>
        <dbReference type="EMBL" id="SFS07186.1"/>
    </source>
</evidence>